<keyword evidence="3" id="KW-0859">Xylose metabolism</keyword>
<dbReference type="GO" id="GO:0042732">
    <property type="term" value="P:D-xylose metabolic process"/>
    <property type="evidence" value="ECO:0007669"/>
    <property type="project" value="UniProtKB-KW"/>
</dbReference>
<sequence length="118" mass="13438">MTTEGPFFPGIPKIPYAPDAGPQDVLSFKHYNAAEVLLGKKMEDWLRFSVCYWHSFCGTGSDPFGFSTLQRPWNDGGTPMDLAKRRLHAAFEFFTKLGVKYYTFHDRYGSCFLIVSLP</sequence>
<dbReference type="SUPFAM" id="SSF51658">
    <property type="entry name" value="Xylose isomerase-like"/>
    <property type="match status" value="1"/>
</dbReference>
<comment type="catalytic activity">
    <reaction evidence="7">
        <text>alpha-D-xylose = alpha-D-xylulofuranose</text>
        <dbReference type="Rhea" id="RHEA:22816"/>
        <dbReference type="ChEBI" id="CHEBI:28518"/>
        <dbReference type="ChEBI" id="CHEBI:188998"/>
        <dbReference type="EC" id="5.3.1.5"/>
    </reaction>
</comment>
<evidence type="ECO:0000256" key="6">
    <source>
        <dbReference type="ARBA" id="ARBA00023277"/>
    </source>
</evidence>
<evidence type="ECO:0000313" key="8">
    <source>
        <dbReference type="EMBL" id="KAJ8353800.1"/>
    </source>
</evidence>
<reference evidence="8" key="1">
    <citation type="journal article" date="2023" name="Science">
        <title>Genome structures resolve the early diversification of teleost fishes.</title>
        <authorList>
            <person name="Parey E."/>
            <person name="Louis A."/>
            <person name="Montfort J."/>
            <person name="Bouchez O."/>
            <person name="Roques C."/>
            <person name="Iampietro C."/>
            <person name="Lluch J."/>
            <person name="Castinel A."/>
            <person name="Donnadieu C."/>
            <person name="Desvignes T."/>
            <person name="Floi Bucao C."/>
            <person name="Jouanno E."/>
            <person name="Wen M."/>
            <person name="Mejri S."/>
            <person name="Dirks R."/>
            <person name="Jansen H."/>
            <person name="Henkel C."/>
            <person name="Chen W.J."/>
            <person name="Zahm M."/>
            <person name="Cabau C."/>
            <person name="Klopp C."/>
            <person name="Thompson A.W."/>
            <person name="Robinson-Rechavi M."/>
            <person name="Braasch I."/>
            <person name="Lecointre G."/>
            <person name="Bobe J."/>
            <person name="Postlethwait J.H."/>
            <person name="Berthelot C."/>
            <person name="Roest Crollius H."/>
            <person name="Guiguen Y."/>
        </authorList>
    </citation>
    <scope>NUCLEOTIDE SEQUENCE</scope>
    <source>
        <strain evidence="8">WJC10195</strain>
    </source>
</reference>
<dbReference type="EMBL" id="JAINUF010000007">
    <property type="protein sequence ID" value="KAJ8353800.1"/>
    <property type="molecule type" value="Genomic_DNA"/>
</dbReference>
<organism evidence="8 9">
    <name type="scientific">Synaphobranchus kaupii</name>
    <name type="common">Kaup's arrowtooth eel</name>
    <dbReference type="NCBI Taxonomy" id="118154"/>
    <lineage>
        <taxon>Eukaryota</taxon>
        <taxon>Metazoa</taxon>
        <taxon>Chordata</taxon>
        <taxon>Craniata</taxon>
        <taxon>Vertebrata</taxon>
        <taxon>Euteleostomi</taxon>
        <taxon>Actinopterygii</taxon>
        <taxon>Neopterygii</taxon>
        <taxon>Teleostei</taxon>
        <taxon>Anguilliformes</taxon>
        <taxon>Synaphobranchidae</taxon>
        <taxon>Synaphobranchus</taxon>
    </lineage>
</organism>
<dbReference type="Gene3D" id="3.20.20.150">
    <property type="entry name" value="Divalent-metal-dependent TIM barrel enzymes"/>
    <property type="match status" value="1"/>
</dbReference>
<dbReference type="GO" id="GO:0046872">
    <property type="term" value="F:metal ion binding"/>
    <property type="evidence" value="ECO:0007669"/>
    <property type="project" value="UniProtKB-KW"/>
</dbReference>
<comment type="similarity">
    <text evidence="1">Belongs to the xylose isomerase family.</text>
</comment>
<name>A0A9Q1F9I2_SYNKA</name>
<accession>A0A9Q1F9I2</accession>
<evidence type="ECO:0000256" key="1">
    <source>
        <dbReference type="ARBA" id="ARBA00005765"/>
    </source>
</evidence>
<proteinExistence type="inferred from homology"/>
<dbReference type="PANTHER" id="PTHR48408:SF1">
    <property type="entry name" value="XYLOSE ISOMERASE"/>
    <property type="match status" value="1"/>
</dbReference>
<dbReference type="OrthoDB" id="1730074at2759"/>
<keyword evidence="6" id="KW-0119">Carbohydrate metabolism</keyword>
<gene>
    <name evidence="8" type="ORF">SKAU_G00213670</name>
</gene>
<evidence type="ECO:0000256" key="3">
    <source>
        <dbReference type="ARBA" id="ARBA00022629"/>
    </source>
</evidence>
<evidence type="ECO:0000256" key="5">
    <source>
        <dbReference type="ARBA" id="ARBA00023235"/>
    </source>
</evidence>
<keyword evidence="9" id="KW-1185">Reference proteome</keyword>
<dbReference type="AlphaFoldDB" id="A0A9Q1F9I2"/>
<keyword evidence="5" id="KW-0413">Isomerase</keyword>
<evidence type="ECO:0000256" key="2">
    <source>
        <dbReference type="ARBA" id="ARBA00011958"/>
    </source>
</evidence>
<dbReference type="InterPro" id="IPR036237">
    <property type="entry name" value="Xyl_isomerase-like_sf"/>
</dbReference>
<protein>
    <recommendedName>
        <fullName evidence="2">xylose isomerase</fullName>
        <ecNumber evidence="2">5.3.1.5</ecNumber>
    </recommendedName>
</protein>
<dbReference type="EC" id="5.3.1.5" evidence="2"/>
<dbReference type="GO" id="GO:0009045">
    <property type="term" value="F:xylose isomerase activity"/>
    <property type="evidence" value="ECO:0007669"/>
    <property type="project" value="UniProtKB-EC"/>
</dbReference>
<keyword evidence="4" id="KW-0479">Metal-binding</keyword>
<evidence type="ECO:0000256" key="4">
    <source>
        <dbReference type="ARBA" id="ARBA00022723"/>
    </source>
</evidence>
<evidence type="ECO:0000313" key="9">
    <source>
        <dbReference type="Proteomes" id="UP001152622"/>
    </source>
</evidence>
<dbReference type="PANTHER" id="PTHR48408">
    <property type="match status" value="1"/>
</dbReference>
<dbReference type="PROSITE" id="PS51415">
    <property type="entry name" value="XYLOSE_ISOMERASE"/>
    <property type="match status" value="1"/>
</dbReference>
<comment type="caution">
    <text evidence="8">The sequence shown here is derived from an EMBL/GenBank/DDBJ whole genome shotgun (WGS) entry which is preliminary data.</text>
</comment>
<dbReference type="InterPro" id="IPR001998">
    <property type="entry name" value="Xylose_isomerase"/>
</dbReference>
<evidence type="ECO:0000256" key="7">
    <source>
        <dbReference type="ARBA" id="ARBA00033659"/>
    </source>
</evidence>
<dbReference type="Proteomes" id="UP001152622">
    <property type="component" value="Chromosome 7"/>
</dbReference>